<evidence type="ECO:0000256" key="3">
    <source>
        <dbReference type="ARBA" id="ARBA00022692"/>
    </source>
</evidence>
<feature type="transmembrane region" description="Helical" evidence="6">
    <location>
        <begin position="258"/>
        <end position="280"/>
    </location>
</feature>
<evidence type="ECO:0000256" key="4">
    <source>
        <dbReference type="ARBA" id="ARBA00022989"/>
    </source>
</evidence>
<dbReference type="Proteomes" id="UP000812287">
    <property type="component" value="Unassembled WGS sequence"/>
</dbReference>
<gene>
    <name evidence="8" type="ORF">BT62DRAFT_764674</name>
</gene>
<feature type="region of interest" description="Disordered" evidence="7">
    <location>
        <begin position="13"/>
        <end position="180"/>
    </location>
</feature>
<feature type="compositionally biased region" description="Polar residues" evidence="7">
    <location>
        <begin position="670"/>
        <end position="693"/>
    </location>
</feature>
<feature type="transmembrane region" description="Helical" evidence="6">
    <location>
        <begin position="367"/>
        <end position="395"/>
    </location>
</feature>
<feature type="compositionally biased region" description="Low complexity" evidence="7">
    <location>
        <begin position="750"/>
        <end position="762"/>
    </location>
</feature>
<evidence type="ECO:0000256" key="7">
    <source>
        <dbReference type="SAM" id="MobiDB-lite"/>
    </source>
</evidence>
<dbReference type="GeneID" id="66104492"/>
<feature type="transmembrane region" description="Helical" evidence="6">
    <location>
        <begin position="287"/>
        <end position="307"/>
    </location>
</feature>
<comment type="caution">
    <text evidence="8">The sequence shown here is derived from an EMBL/GenBank/DDBJ whole genome shotgun (WGS) entry which is preliminary data.</text>
</comment>
<feature type="transmembrane region" description="Helical" evidence="6">
    <location>
        <begin position="484"/>
        <end position="506"/>
    </location>
</feature>
<dbReference type="GO" id="GO:0022857">
    <property type="term" value="F:transmembrane transporter activity"/>
    <property type="evidence" value="ECO:0007669"/>
    <property type="project" value="UniProtKB-UniRule"/>
</dbReference>
<sequence length="786" mass="86339">MATSFAAFASQILNRPQNGETSMASSQPMFFSFTTDSGSRAEYDPDTDLNDLDDPHLQEGQLRSGSMGGNLPEIGDGDDEDPYLRLDEEEAMYSRHDSRHRDLQSRPLISPDRLSDRSESPQGWLAYQASPMRDPSPSPSDSTDSSPPPEFLAAASKSRPHRPPSIPPPPPTGRQPVSLSLTDSLLPRDGTVRPLDVFSLPDPRHVPRGRRKFNDFIWTALWCTGISLCLLFSIIMLFTTSKLDKPPATLPYTTLLHTVPLITILTFVSAFVAYTHVLLLRIFVRPVMIITSVFIPATLFISAIWAFVGSFMWDGDTEPTWGETTGLRLFSLLPLALSILTARRLLSLPRDIHTTSSTLTLTTQLLMANPFLLALSPTILLATLLASIPFVTLIFRLLLIGYFTHPYEGSSSWEWHVRGWANWSIAATVGVWLWTWGVARGVLRMTCASVIGAWYFANPEALPSPPMSTHTIHAALTRSTGPSLGTVVLSALILTAIRLVTLLTLFFERLPLYMPARALFLVSGIRIVVGFLEGITTALSKYALVYVGITGDPFMPSARRARALTNKVGRRGFSAEPPLTLLTVAPLTLTFPFALSTYLFVAHTLNAPDQALGAALLAGGVTALVGLFCVGLVKDTADTLYMCYCIDKDLGERKREEVFQAFEYGYPSQATRRSPAQAATSRPQHQATPSSRSTDVDNLEDWQQPSPLRVSHQSAPPPPPAPQSIPESVEEDVDPFQQSYLQDDSRLLPQAEQSSHSAQAAQNYKHDSDSEEDGDGSQFFPGSGFF</sequence>
<dbReference type="RefSeq" id="XP_043041810.1">
    <property type="nucleotide sequence ID" value="XM_043182196.1"/>
</dbReference>
<organism evidence="8 9">
    <name type="scientific">Guyanagaster necrorhizus</name>
    <dbReference type="NCBI Taxonomy" id="856835"/>
    <lineage>
        <taxon>Eukaryota</taxon>
        <taxon>Fungi</taxon>
        <taxon>Dikarya</taxon>
        <taxon>Basidiomycota</taxon>
        <taxon>Agaricomycotina</taxon>
        <taxon>Agaricomycetes</taxon>
        <taxon>Agaricomycetidae</taxon>
        <taxon>Agaricales</taxon>
        <taxon>Marasmiineae</taxon>
        <taxon>Physalacriaceae</taxon>
        <taxon>Guyanagaster</taxon>
    </lineage>
</organism>
<protein>
    <recommendedName>
        <fullName evidence="6">Protein PNS1</fullName>
    </recommendedName>
</protein>
<keyword evidence="3 6" id="KW-0812">Transmembrane</keyword>
<reference evidence="8" key="1">
    <citation type="submission" date="2020-11" db="EMBL/GenBank/DDBJ databases">
        <title>Adaptations for nitrogen fixation in a non-lichenized fungal sporocarp promotes dispersal by wood-feeding termites.</title>
        <authorList>
            <consortium name="DOE Joint Genome Institute"/>
            <person name="Koch R.A."/>
            <person name="Yoon G."/>
            <person name="Arayal U."/>
            <person name="Lail K."/>
            <person name="Amirebrahimi M."/>
            <person name="Labutti K."/>
            <person name="Lipzen A."/>
            <person name="Riley R."/>
            <person name="Barry K."/>
            <person name="Henrissat B."/>
            <person name="Grigoriev I.V."/>
            <person name="Herr J.R."/>
            <person name="Aime M.C."/>
        </authorList>
    </citation>
    <scope>NUCLEOTIDE SEQUENCE</scope>
    <source>
        <strain evidence="8">MCA 3950</strain>
    </source>
</reference>
<proteinExistence type="inferred from homology"/>
<dbReference type="OrthoDB" id="420519at2759"/>
<feature type="compositionally biased region" description="Low complexity" evidence="7">
    <location>
        <begin position="130"/>
        <end position="145"/>
    </location>
</feature>
<evidence type="ECO:0000256" key="2">
    <source>
        <dbReference type="ARBA" id="ARBA00007168"/>
    </source>
</evidence>
<evidence type="ECO:0000256" key="5">
    <source>
        <dbReference type="ARBA" id="ARBA00023136"/>
    </source>
</evidence>
<dbReference type="PANTHER" id="PTHR12385">
    <property type="entry name" value="CHOLINE TRANSPORTER-LIKE (SLC FAMILY 44)"/>
    <property type="match status" value="1"/>
</dbReference>
<evidence type="ECO:0000313" key="8">
    <source>
        <dbReference type="EMBL" id="KAG7448310.1"/>
    </source>
</evidence>
<feature type="compositionally biased region" description="Polar residues" evidence="7">
    <location>
        <begin position="13"/>
        <end position="38"/>
    </location>
</feature>
<feature type="compositionally biased region" description="Pro residues" evidence="7">
    <location>
        <begin position="163"/>
        <end position="173"/>
    </location>
</feature>
<keyword evidence="5 6" id="KW-0472">Membrane</keyword>
<feature type="transmembrane region" description="Helical" evidence="6">
    <location>
        <begin position="579"/>
        <end position="600"/>
    </location>
</feature>
<evidence type="ECO:0000256" key="6">
    <source>
        <dbReference type="RuleBase" id="RU368066"/>
    </source>
</evidence>
<feature type="region of interest" description="Disordered" evidence="7">
    <location>
        <begin position="670"/>
        <end position="786"/>
    </location>
</feature>
<evidence type="ECO:0000313" key="9">
    <source>
        <dbReference type="Proteomes" id="UP000812287"/>
    </source>
</evidence>
<dbReference type="AlphaFoldDB" id="A0A9P8AUJ6"/>
<evidence type="ECO:0000256" key="1">
    <source>
        <dbReference type="ARBA" id="ARBA00004141"/>
    </source>
</evidence>
<comment type="similarity">
    <text evidence="2 6">Belongs to the CTL (choline transporter-like) family.</text>
</comment>
<dbReference type="Pfam" id="PF04515">
    <property type="entry name" value="Choline_transpo"/>
    <property type="match status" value="1"/>
</dbReference>
<keyword evidence="9" id="KW-1185">Reference proteome</keyword>
<dbReference type="GO" id="GO:0005886">
    <property type="term" value="C:plasma membrane"/>
    <property type="evidence" value="ECO:0007669"/>
    <property type="project" value="UniProtKB-SubCell"/>
</dbReference>
<comment type="subcellular location">
    <subcellularLocation>
        <location evidence="6">Cell membrane</location>
        <topology evidence="6">Multi-pass membrane protein</topology>
    </subcellularLocation>
    <subcellularLocation>
        <location evidence="1">Membrane</location>
        <topology evidence="1">Multi-pass membrane protein</topology>
    </subcellularLocation>
</comment>
<feature type="compositionally biased region" description="Basic and acidic residues" evidence="7">
    <location>
        <begin position="82"/>
        <end position="104"/>
    </location>
</feature>
<feature type="transmembrane region" description="Helical" evidence="6">
    <location>
        <begin position="612"/>
        <end position="633"/>
    </location>
</feature>
<dbReference type="InterPro" id="IPR007603">
    <property type="entry name" value="Choline_transptr-like"/>
</dbReference>
<feature type="transmembrane region" description="Helical" evidence="6">
    <location>
        <begin position="415"/>
        <end position="434"/>
    </location>
</feature>
<feature type="transmembrane region" description="Helical" evidence="6">
    <location>
        <begin position="327"/>
        <end position="346"/>
    </location>
</feature>
<keyword evidence="4 6" id="KW-1133">Transmembrane helix</keyword>
<feature type="transmembrane region" description="Helical" evidence="6">
    <location>
        <begin position="216"/>
        <end position="238"/>
    </location>
</feature>
<dbReference type="PANTHER" id="PTHR12385:SF88">
    <property type="entry name" value="CHOLINE TRANSPORTER-LIKE PROTEIN CTL1"/>
    <property type="match status" value="1"/>
</dbReference>
<dbReference type="EMBL" id="MU250530">
    <property type="protein sequence ID" value="KAG7448310.1"/>
    <property type="molecule type" value="Genomic_DNA"/>
</dbReference>
<comment type="function">
    <text evidence="6">Probably involved in transport through the plasma membrane.</text>
</comment>
<accession>A0A9P8AUJ6</accession>
<name>A0A9P8AUJ6_9AGAR</name>